<sequence>MRETGIKFLSEGEGKRNNVPTAKSGDGDTSQGSFSRIPRSLVNGWQTMARQSVASIRLPQIPRGTQKLRGTAVAEGNDEVLGREKTTSGHHFYYPLKVLSGFGIHVTICNAPKRLTREYGCVIRTILERDAL</sequence>
<comment type="caution">
    <text evidence="2">The sequence shown here is derived from an EMBL/GenBank/DDBJ whole genome shotgun (WGS) entry which is preliminary data.</text>
</comment>
<evidence type="ECO:0000313" key="2">
    <source>
        <dbReference type="EMBL" id="KAL2725559.1"/>
    </source>
</evidence>
<evidence type="ECO:0000313" key="3">
    <source>
        <dbReference type="Proteomes" id="UP001607302"/>
    </source>
</evidence>
<accession>A0ABD2AY75</accession>
<dbReference type="Proteomes" id="UP001607302">
    <property type="component" value="Unassembled WGS sequence"/>
</dbReference>
<organism evidence="2 3">
    <name type="scientific">Vespula squamosa</name>
    <name type="common">Southern yellow jacket</name>
    <name type="synonym">Wasp</name>
    <dbReference type="NCBI Taxonomy" id="30214"/>
    <lineage>
        <taxon>Eukaryota</taxon>
        <taxon>Metazoa</taxon>
        <taxon>Ecdysozoa</taxon>
        <taxon>Arthropoda</taxon>
        <taxon>Hexapoda</taxon>
        <taxon>Insecta</taxon>
        <taxon>Pterygota</taxon>
        <taxon>Neoptera</taxon>
        <taxon>Endopterygota</taxon>
        <taxon>Hymenoptera</taxon>
        <taxon>Apocrita</taxon>
        <taxon>Aculeata</taxon>
        <taxon>Vespoidea</taxon>
        <taxon>Vespidae</taxon>
        <taxon>Vespinae</taxon>
        <taxon>Vespula</taxon>
    </lineage>
</organism>
<reference evidence="2 3" key="1">
    <citation type="journal article" date="2024" name="Ann. Entomol. Soc. Am.">
        <title>Genomic analyses of the southern and eastern yellowjacket wasps (Hymenoptera: Vespidae) reveal evolutionary signatures of social life.</title>
        <authorList>
            <person name="Catto M.A."/>
            <person name="Caine P.B."/>
            <person name="Orr S.E."/>
            <person name="Hunt B.G."/>
            <person name="Goodisman M.A.D."/>
        </authorList>
    </citation>
    <scope>NUCLEOTIDE SEQUENCE [LARGE SCALE GENOMIC DNA]</scope>
    <source>
        <strain evidence="2">233</strain>
        <tissue evidence="2">Head and thorax</tissue>
    </source>
</reference>
<evidence type="ECO:0000256" key="1">
    <source>
        <dbReference type="SAM" id="MobiDB-lite"/>
    </source>
</evidence>
<dbReference type="AlphaFoldDB" id="A0ABD2AY75"/>
<keyword evidence="3" id="KW-1185">Reference proteome</keyword>
<name>A0ABD2AY75_VESSQ</name>
<proteinExistence type="predicted"/>
<feature type="compositionally biased region" description="Basic and acidic residues" evidence="1">
    <location>
        <begin position="1"/>
        <end position="16"/>
    </location>
</feature>
<dbReference type="EMBL" id="JAUDFV010000138">
    <property type="protein sequence ID" value="KAL2725559.1"/>
    <property type="molecule type" value="Genomic_DNA"/>
</dbReference>
<feature type="region of interest" description="Disordered" evidence="1">
    <location>
        <begin position="1"/>
        <end position="36"/>
    </location>
</feature>
<gene>
    <name evidence="2" type="ORF">V1478_008232</name>
</gene>
<protein>
    <submittedName>
        <fullName evidence="2">Uncharacterized protein</fullName>
    </submittedName>
</protein>